<dbReference type="EMBL" id="CP003342">
    <property type="protein sequence ID" value="AFC71793.1"/>
    <property type="molecule type" value="Genomic_DNA"/>
</dbReference>
<name>A0AAI8A8R1_RICR3</name>
<evidence type="ECO:0000313" key="2">
    <source>
        <dbReference type="Proteomes" id="UP000008006"/>
    </source>
</evidence>
<dbReference type="Proteomes" id="UP000008006">
    <property type="component" value="Chromosome"/>
</dbReference>
<reference evidence="2" key="1">
    <citation type="submission" date="2012-02" db="EMBL/GenBank/DDBJ databases">
        <title>Complete genome sequence of Rickettsia rhipicephali strain 3-7-female6-CWPP.</title>
        <authorList>
            <person name="Johnson S.L."/>
            <person name="Munk A.C."/>
            <person name="Han S."/>
            <person name="Bruce D.C."/>
            <person name="Dasch G.A."/>
        </authorList>
    </citation>
    <scope>NUCLEOTIDE SEQUENCE [LARGE SCALE GENOMIC DNA]</scope>
    <source>
        <strain evidence="2">3-7-female6-CWPP</strain>
    </source>
</reference>
<dbReference type="RefSeq" id="WP_014408082.1">
    <property type="nucleotide sequence ID" value="NC_017042.1"/>
</dbReference>
<organism evidence="1 2">
    <name type="scientific">Rickettsia rhipicephali (strain 3-7-female6-CWPP)</name>
    <dbReference type="NCBI Taxonomy" id="1105113"/>
    <lineage>
        <taxon>Bacteria</taxon>
        <taxon>Pseudomonadati</taxon>
        <taxon>Pseudomonadota</taxon>
        <taxon>Alphaproteobacteria</taxon>
        <taxon>Rickettsiales</taxon>
        <taxon>Rickettsiaceae</taxon>
        <taxon>Rickettsieae</taxon>
        <taxon>Rickettsia</taxon>
        <taxon>spotted fever group</taxon>
    </lineage>
</organism>
<sequence>MKNNNSYFGFLRGAIKIKKDVVNFSCESDWDSALLYGSENTLDVIPAFSGRCYMVREKCSMLFLRKQESRKKVLNTANFWN</sequence>
<dbReference type="KEGG" id="rre:MCC_00520"/>
<gene>
    <name evidence="1" type="ordered locus">MCC_00520</name>
</gene>
<accession>A0AAI8A8R1</accession>
<proteinExistence type="predicted"/>
<dbReference type="AlphaFoldDB" id="A0AAI8A8R1"/>
<protein>
    <submittedName>
        <fullName evidence="1">Uncharacterized protein</fullName>
    </submittedName>
</protein>
<keyword evidence="2" id="KW-1185">Reference proteome</keyword>
<evidence type="ECO:0000313" key="1">
    <source>
        <dbReference type="EMBL" id="AFC71793.1"/>
    </source>
</evidence>